<evidence type="ECO:0000256" key="9">
    <source>
        <dbReference type="ARBA" id="ARBA00030455"/>
    </source>
</evidence>
<dbReference type="InterPro" id="IPR045865">
    <property type="entry name" value="ACT-like_dom_sf"/>
</dbReference>
<evidence type="ECO:0000256" key="5">
    <source>
        <dbReference type="ARBA" id="ARBA00013143"/>
    </source>
</evidence>
<sequence>MAEFKIRTYNNIAIAGLERFPRDRYEVASEIQHPDAIILRSHNLHDEPLPETVKAIGRAGAGVNNIPVAECSRRGIVVFNTPGANANAVKELVIAAMLLAARNICQGWDYVRHLEGDDHQIHKQVEAGKKRFAGFELAGKMLGVVGLGAIGVRVANKALALGMNVSGYDPYVTVERAWQLSSSVIQASSLDELLGICDFVTLHMPLTDQTRGCIDQGRLASMKDGAVLLNFSRGGLVDEAAVLAALDAGKLHAYVTDFPTNALKRHPKAICLPHLGASTREAEENCAVMVADQLRDFLENGNIRHSVNFPEAVMTRAPGTTRLSIPHANVPAMVSQISACLGEKGINIVELLNKSRGEIAYTLIDAEGEVGEDVVDAIRTIDGVLAARRIP</sequence>
<evidence type="ECO:0000256" key="11">
    <source>
        <dbReference type="ARBA" id="ARBA00048731"/>
    </source>
</evidence>
<dbReference type="Pfam" id="PF02826">
    <property type="entry name" value="2-Hacid_dh_C"/>
    <property type="match status" value="1"/>
</dbReference>
<protein>
    <recommendedName>
        <fullName evidence="6">D-3-phosphoglycerate dehydrogenase</fullName>
        <ecNumber evidence="4">1.1.1.399</ecNumber>
        <ecNumber evidence="5">1.1.1.95</ecNumber>
    </recommendedName>
    <alternativeName>
        <fullName evidence="9">2-oxoglutarate reductase</fullName>
    </alternativeName>
</protein>
<dbReference type="EC" id="1.1.1.399" evidence="4"/>
<dbReference type="Gene3D" id="3.40.50.720">
    <property type="entry name" value="NAD(P)-binding Rossmann-like Domain"/>
    <property type="match status" value="2"/>
</dbReference>
<evidence type="ECO:0000256" key="10">
    <source>
        <dbReference type="ARBA" id="ARBA00048126"/>
    </source>
</evidence>
<evidence type="ECO:0000256" key="6">
    <source>
        <dbReference type="ARBA" id="ARBA00021582"/>
    </source>
</evidence>
<organism evidence="14 15">
    <name type="scientific">Methylomarinovum caldicuralii</name>
    <dbReference type="NCBI Taxonomy" id="438856"/>
    <lineage>
        <taxon>Bacteria</taxon>
        <taxon>Pseudomonadati</taxon>
        <taxon>Pseudomonadota</taxon>
        <taxon>Gammaproteobacteria</taxon>
        <taxon>Methylococcales</taxon>
        <taxon>Methylothermaceae</taxon>
        <taxon>Methylomarinovum</taxon>
    </lineage>
</organism>
<comment type="pathway">
    <text evidence="2">Amino-acid biosynthesis; L-serine biosynthesis; L-serine from 3-phospho-D-glycerate: step 1/3.</text>
</comment>
<dbReference type="SUPFAM" id="SSF55021">
    <property type="entry name" value="ACT-like"/>
    <property type="match status" value="1"/>
</dbReference>
<keyword evidence="7 12" id="KW-0560">Oxidoreductase</keyword>
<comment type="similarity">
    <text evidence="3 12">Belongs to the D-isomer specific 2-hydroxyacid dehydrogenase family.</text>
</comment>
<dbReference type="GO" id="GO:0051287">
    <property type="term" value="F:NAD binding"/>
    <property type="evidence" value="ECO:0007669"/>
    <property type="project" value="InterPro"/>
</dbReference>
<dbReference type="FunFam" id="3.40.50.720:FF:000584">
    <property type="entry name" value="D-3-phosphoglycerate dehydrogenase"/>
    <property type="match status" value="1"/>
</dbReference>
<dbReference type="KEGG" id="mcau:MIT9_P1143"/>
<evidence type="ECO:0000256" key="8">
    <source>
        <dbReference type="ARBA" id="ARBA00023027"/>
    </source>
</evidence>
<dbReference type="Gene3D" id="3.30.70.260">
    <property type="match status" value="1"/>
</dbReference>
<dbReference type="SUPFAM" id="SSF52283">
    <property type="entry name" value="Formate/glycerate dehydrogenase catalytic domain-like"/>
    <property type="match status" value="1"/>
</dbReference>
<dbReference type="RefSeq" id="WP_317706486.1">
    <property type="nucleotide sequence ID" value="NZ_AP024714.1"/>
</dbReference>
<name>A0AAU9BZ07_9GAMM</name>
<dbReference type="Proteomes" id="UP001321825">
    <property type="component" value="Chromosome"/>
</dbReference>
<dbReference type="InterPro" id="IPR006139">
    <property type="entry name" value="D-isomer_2_OHA_DH_cat_dom"/>
</dbReference>
<keyword evidence="8" id="KW-0520">NAD</keyword>
<dbReference type="InterPro" id="IPR006140">
    <property type="entry name" value="D-isomer_DH_NAD-bd"/>
</dbReference>
<proteinExistence type="inferred from homology"/>
<dbReference type="InterPro" id="IPR029753">
    <property type="entry name" value="D-isomer_DH_CS"/>
</dbReference>
<dbReference type="InterPro" id="IPR036291">
    <property type="entry name" value="NAD(P)-bd_dom_sf"/>
</dbReference>
<evidence type="ECO:0000256" key="3">
    <source>
        <dbReference type="ARBA" id="ARBA00005854"/>
    </source>
</evidence>
<evidence type="ECO:0000256" key="12">
    <source>
        <dbReference type="RuleBase" id="RU003719"/>
    </source>
</evidence>
<comment type="catalytic activity">
    <reaction evidence="10">
        <text>(R)-2-hydroxyglutarate + NAD(+) = 2-oxoglutarate + NADH + H(+)</text>
        <dbReference type="Rhea" id="RHEA:49612"/>
        <dbReference type="ChEBI" id="CHEBI:15378"/>
        <dbReference type="ChEBI" id="CHEBI:15801"/>
        <dbReference type="ChEBI" id="CHEBI:16810"/>
        <dbReference type="ChEBI" id="CHEBI:57540"/>
        <dbReference type="ChEBI" id="CHEBI:57945"/>
        <dbReference type="EC" id="1.1.1.399"/>
    </reaction>
</comment>
<dbReference type="PROSITE" id="PS00671">
    <property type="entry name" value="D_2_HYDROXYACID_DH_3"/>
    <property type="match status" value="1"/>
</dbReference>
<dbReference type="EMBL" id="AP024714">
    <property type="protein sequence ID" value="BCX81565.1"/>
    <property type="molecule type" value="Genomic_DNA"/>
</dbReference>
<dbReference type="EC" id="1.1.1.95" evidence="5"/>
<evidence type="ECO:0000256" key="2">
    <source>
        <dbReference type="ARBA" id="ARBA00005216"/>
    </source>
</evidence>
<dbReference type="GO" id="GO:0004617">
    <property type="term" value="F:phosphoglycerate dehydrogenase activity"/>
    <property type="evidence" value="ECO:0007669"/>
    <property type="project" value="UniProtKB-EC"/>
</dbReference>
<comment type="catalytic activity">
    <reaction evidence="11">
        <text>(2R)-3-phosphoglycerate + NAD(+) = 3-phosphooxypyruvate + NADH + H(+)</text>
        <dbReference type="Rhea" id="RHEA:12641"/>
        <dbReference type="ChEBI" id="CHEBI:15378"/>
        <dbReference type="ChEBI" id="CHEBI:18110"/>
        <dbReference type="ChEBI" id="CHEBI:57540"/>
        <dbReference type="ChEBI" id="CHEBI:57945"/>
        <dbReference type="ChEBI" id="CHEBI:58272"/>
        <dbReference type="EC" id="1.1.1.95"/>
    </reaction>
</comment>
<evidence type="ECO:0000313" key="15">
    <source>
        <dbReference type="Proteomes" id="UP001321825"/>
    </source>
</evidence>
<dbReference type="PROSITE" id="PS51671">
    <property type="entry name" value="ACT"/>
    <property type="match status" value="1"/>
</dbReference>
<reference evidence="15" key="1">
    <citation type="journal article" date="2024" name="Int. J. Syst. Evol. Microbiol.">
        <title>Methylomarinovum tepidoasis sp. nov., a moderately thermophilic methanotroph of the family Methylothermaceae isolated from a deep-sea hydrothermal field.</title>
        <authorList>
            <person name="Hirayama H."/>
            <person name="Takaki Y."/>
            <person name="Abe M."/>
            <person name="Miyazaki M."/>
            <person name="Uematsu K."/>
            <person name="Matsui Y."/>
            <person name="Takai K."/>
        </authorList>
    </citation>
    <scope>NUCLEOTIDE SEQUENCE [LARGE SCALE GENOMIC DNA]</scope>
    <source>
        <strain evidence="15">IT-9</strain>
    </source>
</reference>
<dbReference type="CDD" id="cd12174">
    <property type="entry name" value="PGDH_like_3"/>
    <property type="match status" value="1"/>
</dbReference>
<dbReference type="InterPro" id="IPR029752">
    <property type="entry name" value="D-isomer_DH_CS1"/>
</dbReference>
<accession>A0AAU9BZ07</accession>
<dbReference type="AlphaFoldDB" id="A0AAU9BZ07"/>
<evidence type="ECO:0000256" key="7">
    <source>
        <dbReference type="ARBA" id="ARBA00023002"/>
    </source>
</evidence>
<evidence type="ECO:0000259" key="13">
    <source>
        <dbReference type="PROSITE" id="PS51671"/>
    </source>
</evidence>
<keyword evidence="15" id="KW-1185">Reference proteome</keyword>
<dbReference type="PANTHER" id="PTHR42938">
    <property type="entry name" value="FORMATE DEHYDROGENASE 1"/>
    <property type="match status" value="1"/>
</dbReference>
<dbReference type="CDD" id="cd04901">
    <property type="entry name" value="ACT_3PGDH"/>
    <property type="match status" value="1"/>
</dbReference>
<evidence type="ECO:0000256" key="1">
    <source>
        <dbReference type="ARBA" id="ARBA00003800"/>
    </source>
</evidence>
<dbReference type="Pfam" id="PF00389">
    <property type="entry name" value="2-Hacid_dh"/>
    <property type="match status" value="1"/>
</dbReference>
<feature type="domain" description="ACT" evidence="13">
    <location>
        <begin position="322"/>
        <end position="391"/>
    </location>
</feature>
<dbReference type="PROSITE" id="PS00065">
    <property type="entry name" value="D_2_HYDROXYACID_DH_1"/>
    <property type="match status" value="1"/>
</dbReference>
<gene>
    <name evidence="14" type="ORF">MIT9_P1143</name>
</gene>
<evidence type="ECO:0000313" key="14">
    <source>
        <dbReference type="EMBL" id="BCX81565.1"/>
    </source>
</evidence>
<dbReference type="SUPFAM" id="SSF51735">
    <property type="entry name" value="NAD(P)-binding Rossmann-fold domains"/>
    <property type="match status" value="1"/>
</dbReference>
<comment type="function">
    <text evidence="1">Catalyzes the reversible oxidation of 3-phospho-D-glycerate to 3-phosphonooxypyruvate, the first step of the phosphorylated L-serine biosynthesis pathway. Also catalyzes the reversible oxidation of 2-hydroxyglutarate to 2-oxoglutarate.</text>
</comment>
<dbReference type="InterPro" id="IPR002912">
    <property type="entry name" value="ACT_dom"/>
</dbReference>
<dbReference type="PANTHER" id="PTHR42938:SF47">
    <property type="entry name" value="HYDROXYPYRUVATE REDUCTASE"/>
    <property type="match status" value="1"/>
</dbReference>
<evidence type="ECO:0000256" key="4">
    <source>
        <dbReference type="ARBA" id="ARBA00013001"/>
    </source>
</evidence>